<dbReference type="Proteomes" id="UP001595789">
    <property type="component" value="Unassembled WGS sequence"/>
</dbReference>
<dbReference type="Pfam" id="PF14020">
    <property type="entry name" value="DUF4236"/>
    <property type="match status" value="1"/>
</dbReference>
<evidence type="ECO:0000313" key="2">
    <source>
        <dbReference type="EMBL" id="MFC4209914.1"/>
    </source>
</evidence>
<evidence type="ECO:0000313" key="3">
    <source>
        <dbReference type="Proteomes" id="UP001595789"/>
    </source>
</evidence>
<feature type="domain" description="DUF4236" evidence="1">
    <location>
        <begin position="5"/>
        <end position="53"/>
    </location>
</feature>
<proteinExistence type="predicted"/>
<protein>
    <submittedName>
        <fullName evidence="2">DUF4236 domain-containing protein</fullName>
    </submittedName>
</protein>
<accession>A0ABV8P3U2</accession>
<evidence type="ECO:0000259" key="1">
    <source>
        <dbReference type="Pfam" id="PF14020"/>
    </source>
</evidence>
<dbReference type="InterPro" id="IPR025330">
    <property type="entry name" value="DUF4236"/>
</dbReference>
<dbReference type="RefSeq" id="WP_378981197.1">
    <property type="nucleotide sequence ID" value="NZ_JBHSBW010000003.1"/>
</dbReference>
<organism evidence="2 3">
    <name type="scientific">Pedobacter lithocola</name>
    <dbReference type="NCBI Taxonomy" id="1908239"/>
    <lineage>
        <taxon>Bacteria</taxon>
        <taxon>Pseudomonadati</taxon>
        <taxon>Bacteroidota</taxon>
        <taxon>Sphingobacteriia</taxon>
        <taxon>Sphingobacteriales</taxon>
        <taxon>Sphingobacteriaceae</taxon>
        <taxon>Pedobacter</taxon>
    </lineage>
</organism>
<keyword evidence="3" id="KW-1185">Reference proteome</keyword>
<sequence length="75" mass="8410">MGIFFRKSFKVGPFRLNFSQSGISYSAGINGARLTSVPRGTYVTPGGNGIYYRQRIGSVEKKQPRHNPRALKNYL</sequence>
<name>A0ABV8P3U2_9SPHI</name>
<gene>
    <name evidence="2" type="ORF">ACFOWA_01895</name>
</gene>
<comment type="caution">
    <text evidence="2">The sequence shown here is derived from an EMBL/GenBank/DDBJ whole genome shotgun (WGS) entry which is preliminary data.</text>
</comment>
<reference evidence="3" key="1">
    <citation type="journal article" date="2019" name="Int. J. Syst. Evol. Microbiol.">
        <title>The Global Catalogue of Microorganisms (GCM) 10K type strain sequencing project: providing services to taxonomists for standard genome sequencing and annotation.</title>
        <authorList>
            <consortium name="The Broad Institute Genomics Platform"/>
            <consortium name="The Broad Institute Genome Sequencing Center for Infectious Disease"/>
            <person name="Wu L."/>
            <person name="Ma J."/>
        </authorList>
    </citation>
    <scope>NUCLEOTIDE SEQUENCE [LARGE SCALE GENOMIC DNA]</scope>
    <source>
        <strain evidence="3">CCM 8691</strain>
    </source>
</reference>
<dbReference type="EMBL" id="JBHSBW010000003">
    <property type="protein sequence ID" value="MFC4209914.1"/>
    <property type="molecule type" value="Genomic_DNA"/>
</dbReference>